<sequence>MRSREVFIFLLYAFGSCLCYLNKNVAGPYDVIVRYLESCLTNPGPETLNADIKLRKINRTLLGLDGSVYVGIPFDDNLTATVRLDQFTNGGWKENYFKQDFKKACTNLKKFANEPLKNILKASNSDRKSCPIPIGNYTVKNLILSIEVPEIPIFFYNKYKYYCSLKMKGNTVACFVSEVDIVPKKTKNRG</sequence>
<dbReference type="GeneID" id="106662453"/>
<protein>
    <recommendedName>
        <fullName evidence="5">MD-2-related lipid-recognition domain-containing protein</fullName>
    </recommendedName>
</protein>
<dbReference type="PANTHER" id="PTHR21112:SF0">
    <property type="entry name" value="CHEMOSENSORY PROTEIN A 29A-RELATED"/>
    <property type="match status" value="1"/>
</dbReference>
<evidence type="ECO:0008006" key="5">
    <source>
        <dbReference type="Google" id="ProtNLM"/>
    </source>
</evidence>
<feature type="signal peptide" evidence="2">
    <location>
        <begin position="1"/>
        <end position="19"/>
    </location>
</feature>
<keyword evidence="4" id="KW-1185">Reference proteome</keyword>
<evidence type="ECO:0000313" key="4">
    <source>
        <dbReference type="Proteomes" id="UP000494040"/>
    </source>
</evidence>
<evidence type="ECO:0000313" key="3">
    <source>
        <dbReference type="EnsemblMetazoa" id="XP_014242038.1"/>
    </source>
</evidence>
<dbReference type="KEGG" id="clec:106662453"/>
<dbReference type="OrthoDB" id="6621129at2759"/>
<dbReference type="InterPro" id="IPR036846">
    <property type="entry name" value="GM2-AP_sf"/>
</dbReference>
<dbReference type="RefSeq" id="XP_014242038.1">
    <property type="nucleotide sequence ID" value="XM_014386552.2"/>
</dbReference>
<dbReference type="InterPro" id="IPR010512">
    <property type="entry name" value="DUF1091"/>
</dbReference>
<name>A0A8I6RE15_CIMLE</name>
<dbReference type="OMA" id="KNEAVGC"/>
<reference evidence="3" key="1">
    <citation type="submission" date="2022-01" db="UniProtKB">
        <authorList>
            <consortium name="EnsemblMetazoa"/>
        </authorList>
    </citation>
    <scope>IDENTIFICATION</scope>
</reference>
<proteinExistence type="predicted"/>
<organism evidence="3 4">
    <name type="scientific">Cimex lectularius</name>
    <name type="common">Bed bug</name>
    <name type="synonym">Acanthia lectularia</name>
    <dbReference type="NCBI Taxonomy" id="79782"/>
    <lineage>
        <taxon>Eukaryota</taxon>
        <taxon>Metazoa</taxon>
        <taxon>Ecdysozoa</taxon>
        <taxon>Arthropoda</taxon>
        <taxon>Hexapoda</taxon>
        <taxon>Insecta</taxon>
        <taxon>Pterygota</taxon>
        <taxon>Neoptera</taxon>
        <taxon>Paraneoptera</taxon>
        <taxon>Hemiptera</taxon>
        <taxon>Heteroptera</taxon>
        <taxon>Panheteroptera</taxon>
        <taxon>Cimicomorpha</taxon>
        <taxon>Cimicidae</taxon>
        <taxon>Cimex</taxon>
    </lineage>
</organism>
<dbReference type="EnsemblMetazoa" id="XM_014386552.2">
    <property type="protein sequence ID" value="XP_014242038.1"/>
    <property type="gene ID" value="LOC106662453"/>
</dbReference>
<dbReference type="PROSITE" id="PS51257">
    <property type="entry name" value="PROKAR_LIPOPROTEIN"/>
    <property type="match status" value="1"/>
</dbReference>
<dbReference type="Gene3D" id="2.70.220.10">
    <property type="entry name" value="Ganglioside GM2 activator"/>
    <property type="match status" value="1"/>
</dbReference>
<dbReference type="Proteomes" id="UP000494040">
    <property type="component" value="Unassembled WGS sequence"/>
</dbReference>
<feature type="chain" id="PRO_5035202508" description="MD-2-related lipid-recognition domain-containing protein" evidence="2">
    <location>
        <begin position="20"/>
        <end position="190"/>
    </location>
</feature>
<dbReference type="AlphaFoldDB" id="A0A8I6RE15"/>
<evidence type="ECO:0000256" key="1">
    <source>
        <dbReference type="ARBA" id="ARBA00022729"/>
    </source>
</evidence>
<accession>A0A8I6RE15</accession>
<keyword evidence="1 2" id="KW-0732">Signal</keyword>
<evidence type="ECO:0000256" key="2">
    <source>
        <dbReference type="SAM" id="SignalP"/>
    </source>
</evidence>
<dbReference type="PANTHER" id="PTHR21112">
    <property type="entry name" value="CHEMOSENSORY PROTEIN A 29A-RELATED"/>
    <property type="match status" value="1"/>
</dbReference>
<dbReference type="Pfam" id="PF06477">
    <property type="entry name" value="DUF1091"/>
    <property type="match status" value="1"/>
</dbReference>